<dbReference type="PROSITE" id="PS50887">
    <property type="entry name" value="GGDEF"/>
    <property type="match status" value="1"/>
</dbReference>
<dbReference type="InterPro" id="IPR043128">
    <property type="entry name" value="Rev_trsase/Diguanyl_cyclase"/>
</dbReference>
<sequence length="301" mass="34312">MRDFDRFLLTVVYDIPLLLFVVDPESGEIVYANQHTRSTLGEHCVGRSFAEVFPAGGGSHYFVSYTQRQDGDQDAAPPLRSEYYDDDSENWYHVLQRSIEWADGSSKYLILLNEINALKRLQKDLSEAHAAVAFKNRELEHAAKTDRLTHLYNRRHLDAILEQEMVRFRRFCKPFSLLIVDCDRFKQVNDQHGHQVGDIVLVHLARLLATGVRATDTVGRWGGEEFLIVLPETHLRSAALVAEKLRQSIDQHEFPVIGHITSSFGATELRGDEDIKDLVARADAALYKAKHNGRNRVEVMS</sequence>
<evidence type="ECO:0000313" key="6">
    <source>
        <dbReference type="Proteomes" id="UP000613768"/>
    </source>
</evidence>
<feature type="domain" description="GGDEF" evidence="4">
    <location>
        <begin position="173"/>
        <end position="301"/>
    </location>
</feature>
<evidence type="ECO:0000313" key="5">
    <source>
        <dbReference type="EMBL" id="MBD8527217.1"/>
    </source>
</evidence>
<dbReference type="Pfam" id="PF00990">
    <property type="entry name" value="GGDEF"/>
    <property type="match status" value="1"/>
</dbReference>
<dbReference type="GO" id="GO:0052621">
    <property type="term" value="F:diguanylate cyclase activity"/>
    <property type="evidence" value="ECO:0007669"/>
    <property type="project" value="UniProtKB-EC"/>
</dbReference>
<gene>
    <name evidence="5" type="ORF">IFO71_15850</name>
</gene>
<dbReference type="EC" id="2.7.7.65" evidence="2"/>
<evidence type="ECO:0000259" key="4">
    <source>
        <dbReference type="PROSITE" id="PS50887"/>
    </source>
</evidence>
<dbReference type="GO" id="GO:0043709">
    <property type="term" value="P:cell adhesion involved in single-species biofilm formation"/>
    <property type="evidence" value="ECO:0007669"/>
    <property type="project" value="TreeGrafter"/>
</dbReference>
<protein>
    <recommendedName>
        <fullName evidence="2">diguanylate cyclase</fullName>
        <ecNumber evidence="2">2.7.7.65</ecNumber>
    </recommendedName>
</protein>
<dbReference type="FunFam" id="3.30.70.270:FF:000001">
    <property type="entry name" value="Diguanylate cyclase domain protein"/>
    <property type="match status" value="1"/>
</dbReference>
<dbReference type="InterPro" id="IPR050469">
    <property type="entry name" value="Diguanylate_Cyclase"/>
</dbReference>
<dbReference type="EMBL" id="JACYTR010000044">
    <property type="protein sequence ID" value="MBD8527217.1"/>
    <property type="molecule type" value="Genomic_DNA"/>
</dbReference>
<proteinExistence type="predicted"/>
<comment type="catalytic activity">
    <reaction evidence="3">
        <text>2 GTP = 3',3'-c-di-GMP + 2 diphosphate</text>
        <dbReference type="Rhea" id="RHEA:24898"/>
        <dbReference type="ChEBI" id="CHEBI:33019"/>
        <dbReference type="ChEBI" id="CHEBI:37565"/>
        <dbReference type="ChEBI" id="CHEBI:58805"/>
        <dbReference type="EC" id="2.7.7.65"/>
    </reaction>
</comment>
<dbReference type="Gene3D" id="3.30.450.20">
    <property type="entry name" value="PAS domain"/>
    <property type="match status" value="1"/>
</dbReference>
<dbReference type="InterPro" id="IPR000160">
    <property type="entry name" value="GGDEF_dom"/>
</dbReference>
<dbReference type="NCBIfam" id="TIGR00254">
    <property type="entry name" value="GGDEF"/>
    <property type="match status" value="1"/>
</dbReference>
<dbReference type="AlphaFoldDB" id="A0AAW3ZPY5"/>
<evidence type="ECO:0000256" key="2">
    <source>
        <dbReference type="ARBA" id="ARBA00012528"/>
    </source>
</evidence>
<evidence type="ECO:0000256" key="3">
    <source>
        <dbReference type="ARBA" id="ARBA00034247"/>
    </source>
</evidence>
<organism evidence="5 6">
    <name type="scientific">Pseudomarimonas arenosa</name>
    <dbReference type="NCBI Taxonomy" id="2774145"/>
    <lineage>
        <taxon>Bacteria</taxon>
        <taxon>Pseudomonadati</taxon>
        <taxon>Pseudomonadota</taxon>
        <taxon>Gammaproteobacteria</taxon>
        <taxon>Lysobacterales</taxon>
        <taxon>Lysobacteraceae</taxon>
        <taxon>Pseudomarimonas</taxon>
    </lineage>
</organism>
<dbReference type="RefSeq" id="WP_192030639.1">
    <property type="nucleotide sequence ID" value="NZ_JACYTR010000044.1"/>
</dbReference>
<dbReference type="PANTHER" id="PTHR45138:SF9">
    <property type="entry name" value="DIGUANYLATE CYCLASE DGCM-RELATED"/>
    <property type="match status" value="1"/>
</dbReference>
<dbReference type="CDD" id="cd01949">
    <property type="entry name" value="GGDEF"/>
    <property type="match status" value="1"/>
</dbReference>
<dbReference type="SUPFAM" id="SSF55073">
    <property type="entry name" value="Nucleotide cyclase"/>
    <property type="match status" value="1"/>
</dbReference>
<dbReference type="GO" id="GO:1902201">
    <property type="term" value="P:negative regulation of bacterial-type flagellum-dependent cell motility"/>
    <property type="evidence" value="ECO:0007669"/>
    <property type="project" value="TreeGrafter"/>
</dbReference>
<dbReference type="SMART" id="SM00267">
    <property type="entry name" value="GGDEF"/>
    <property type="match status" value="1"/>
</dbReference>
<accession>A0AAW3ZPY5</accession>
<comment type="cofactor">
    <cofactor evidence="1">
        <name>Mg(2+)</name>
        <dbReference type="ChEBI" id="CHEBI:18420"/>
    </cofactor>
</comment>
<evidence type="ECO:0000256" key="1">
    <source>
        <dbReference type="ARBA" id="ARBA00001946"/>
    </source>
</evidence>
<dbReference type="InterPro" id="IPR029787">
    <property type="entry name" value="Nucleotide_cyclase"/>
</dbReference>
<keyword evidence="6" id="KW-1185">Reference proteome</keyword>
<dbReference type="GO" id="GO:0005886">
    <property type="term" value="C:plasma membrane"/>
    <property type="evidence" value="ECO:0007669"/>
    <property type="project" value="TreeGrafter"/>
</dbReference>
<dbReference type="PANTHER" id="PTHR45138">
    <property type="entry name" value="REGULATORY COMPONENTS OF SENSORY TRANSDUCTION SYSTEM"/>
    <property type="match status" value="1"/>
</dbReference>
<reference evidence="5 6" key="1">
    <citation type="submission" date="2020-09" db="EMBL/GenBank/DDBJ databases">
        <title>Pseudoxanthomonas sp. CAU 1598 isolated from sand of Yaerae Beach.</title>
        <authorList>
            <person name="Kim W."/>
        </authorList>
    </citation>
    <scope>NUCLEOTIDE SEQUENCE [LARGE SCALE GENOMIC DNA]</scope>
    <source>
        <strain evidence="5 6">CAU 1598</strain>
    </source>
</reference>
<dbReference type="Gene3D" id="3.30.70.270">
    <property type="match status" value="1"/>
</dbReference>
<dbReference type="Proteomes" id="UP000613768">
    <property type="component" value="Unassembled WGS sequence"/>
</dbReference>
<comment type="caution">
    <text evidence="5">The sequence shown here is derived from an EMBL/GenBank/DDBJ whole genome shotgun (WGS) entry which is preliminary data.</text>
</comment>
<name>A0AAW3ZPY5_9GAMM</name>